<proteinExistence type="predicted"/>
<protein>
    <submittedName>
        <fullName evidence="1">Uncharacterized protein</fullName>
    </submittedName>
</protein>
<sequence length="38" mass="4233">MLRSESSVMTINSSLDIQMAAFWPIKHKQALQAAVLCL</sequence>
<accession>A0ABM9XTV0</accession>
<evidence type="ECO:0000313" key="1">
    <source>
        <dbReference type="EMBL" id="EEQ04796.1"/>
    </source>
</evidence>
<keyword evidence="2" id="KW-1185">Reference proteome</keyword>
<organism evidence="1 2">
    <name type="scientific">Yersinia bercovieri ATCC 43970</name>
    <dbReference type="NCBI Taxonomy" id="349968"/>
    <lineage>
        <taxon>Bacteria</taxon>
        <taxon>Pseudomonadati</taxon>
        <taxon>Pseudomonadota</taxon>
        <taxon>Gammaproteobacteria</taxon>
        <taxon>Enterobacterales</taxon>
        <taxon>Yersiniaceae</taxon>
        <taxon>Yersinia</taxon>
    </lineage>
</organism>
<evidence type="ECO:0000313" key="2">
    <source>
        <dbReference type="Proteomes" id="UP000010319"/>
    </source>
</evidence>
<name>A0ABM9XTV0_YERBE</name>
<dbReference type="Proteomes" id="UP000010319">
    <property type="component" value="Unassembled WGS sequence"/>
</dbReference>
<comment type="caution">
    <text evidence="1">The sequence shown here is derived from an EMBL/GenBank/DDBJ whole genome shotgun (WGS) entry which is preliminary data.</text>
</comment>
<dbReference type="EMBL" id="AALC02000101">
    <property type="protein sequence ID" value="EEQ04796.1"/>
    <property type="molecule type" value="Genomic_DNA"/>
</dbReference>
<gene>
    <name evidence="1" type="ORF">yberc0001_37850</name>
</gene>
<reference evidence="1" key="1">
    <citation type="submission" date="2008-12" db="EMBL/GenBank/DDBJ databases">
        <title>Annotation of the Yersinia bercovieri ATCC 43970 genome.</title>
        <authorList>
            <person name="Read T.D."/>
            <person name="Akmal A."/>
            <person name="Bishop-Lilly K."/>
            <person name="Chen P.E."/>
            <person name="Cook C."/>
            <person name="Kiley M.P."/>
            <person name="Lentz S."/>
            <person name="Mateczun A."/>
            <person name="Nagarajan N."/>
            <person name="Nolan N."/>
            <person name="Osborne B.I."/>
            <person name="Pop M."/>
            <person name="Sozhamannan S."/>
            <person name="Stewart A.C."/>
            <person name="Sulakvelidze A."/>
            <person name="Thomason B."/>
            <person name="Willner K."/>
            <person name="Zwick M.E."/>
        </authorList>
    </citation>
    <scope>NUCLEOTIDE SEQUENCE [LARGE SCALE GENOMIC DNA]</scope>
    <source>
        <strain evidence="1">ATCC 43970</strain>
    </source>
</reference>